<accession>A0A4R0R9C7</accession>
<gene>
    <name evidence="1" type="ORF">EIP91_004544</name>
</gene>
<keyword evidence="2" id="KW-1185">Reference proteome</keyword>
<dbReference type="EMBL" id="RWJN01000256">
    <property type="protein sequence ID" value="TCD64102.1"/>
    <property type="molecule type" value="Genomic_DNA"/>
</dbReference>
<dbReference type="AlphaFoldDB" id="A0A4R0R9C7"/>
<organism evidence="1 2">
    <name type="scientific">Steccherinum ochraceum</name>
    <dbReference type="NCBI Taxonomy" id="92696"/>
    <lineage>
        <taxon>Eukaryota</taxon>
        <taxon>Fungi</taxon>
        <taxon>Dikarya</taxon>
        <taxon>Basidiomycota</taxon>
        <taxon>Agaricomycotina</taxon>
        <taxon>Agaricomycetes</taxon>
        <taxon>Polyporales</taxon>
        <taxon>Steccherinaceae</taxon>
        <taxon>Steccherinum</taxon>
    </lineage>
</organism>
<dbReference type="OrthoDB" id="2749514at2759"/>
<proteinExistence type="predicted"/>
<name>A0A4R0R9C7_9APHY</name>
<evidence type="ECO:0000313" key="2">
    <source>
        <dbReference type="Proteomes" id="UP000292702"/>
    </source>
</evidence>
<evidence type="ECO:0008006" key="3">
    <source>
        <dbReference type="Google" id="ProtNLM"/>
    </source>
</evidence>
<comment type="caution">
    <text evidence="1">The sequence shown here is derived from an EMBL/GenBank/DDBJ whole genome shotgun (WGS) entry which is preliminary data.</text>
</comment>
<sequence>MSGQLQLNLAHDRRRPNMSALPWDIHGCILPLVVDTADLSRYMRTCSTIYFLGIPKLLKNVRFPSPSRSLLHLQSFCHFALNHNPQRIHLLRELHLPELSQLDDEASASSIQEEVVDMLSRVILGAKHLETLHIVGFDEDYLSFDSVLFRAITSNTNLHTVDVLVTKMTETALLRALPHSIRKVVIRFEFRFVAEEDLTALDPTSLLSGLAYSLEELHIIYPPEGMDIAVTDGCRFFHVHSFVMVSPDFGNLHAEDLAYTFPKLKTLILRGDMDAGESEMAREENQEHTEYEDMAWQHLERLRCDNGPTYALAFRCTVQHWEGIHLPELIVRPEVKFHANLKDLRPDYLDVTLFIPDFEDEDEMLAVFPSDQSSVTHLNIEVLSPFEPFDRHAPSDEEPPHSNMRWVKWLGESICNLKSLVVLSIRCCFEHQYGRSLTLNHDRTLRDNLDRMVGTLFATLAGLSHIYFQFNLAPDLDVGWKRPVGGQSTAEELSEDDAWEVMKASPFAEKLCSRLIVE</sequence>
<reference evidence="1 2" key="1">
    <citation type="submission" date="2018-11" db="EMBL/GenBank/DDBJ databases">
        <title>Genome assembly of Steccherinum ochraceum LE-BIN_3174, the white-rot fungus of the Steccherinaceae family (The Residual Polyporoid clade, Polyporales, Basidiomycota).</title>
        <authorList>
            <person name="Fedorova T.V."/>
            <person name="Glazunova O.A."/>
            <person name="Landesman E.O."/>
            <person name="Moiseenko K.V."/>
            <person name="Psurtseva N.V."/>
            <person name="Savinova O.S."/>
            <person name="Shakhova N.V."/>
            <person name="Tyazhelova T.V."/>
            <person name="Vasina D.V."/>
        </authorList>
    </citation>
    <scope>NUCLEOTIDE SEQUENCE [LARGE SCALE GENOMIC DNA]</scope>
    <source>
        <strain evidence="1 2">LE-BIN_3174</strain>
    </source>
</reference>
<dbReference type="Proteomes" id="UP000292702">
    <property type="component" value="Unassembled WGS sequence"/>
</dbReference>
<protein>
    <recommendedName>
        <fullName evidence="3">F-box domain-containing protein</fullName>
    </recommendedName>
</protein>
<evidence type="ECO:0000313" key="1">
    <source>
        <dbReference type="EMBL" id="TCD64102.1"/>
    </source>
</evidence>
<dbReference type="SUPFAM" id="SSF52047">
    <property type="entry name" value="RNI-like"/>
    <property type="match status" value="1"/>
</dbReference>